<evidence type="ECO:0000256" key="1">
    <source>
        <dbReference type="SAM" id="SignalP"/>
    </source>
</evidence>
<proteinExistence type="predicted"/>
<gene>
    <name evidence="3" type="ORF">MNAB215_139</name>
</gene>
<dbReference type="STRING" id="1841861.GCA_900157365_04341"/>
<feature type="signal peptide" evidence="1">
    <location>
        <begin position="1"/>
        <end position="24"/>
    </location>
</feature>
<reference evidence="3 4" key="1">
    <citation type="submission" date="2017-01" db="EMBL/GenBank/DDBJ databases">
        <authorList>
            <consortium name="Urmite Genomes"/>
        </authorList>
    </citation>
    <scope>NUCLEOTIDE SEQUENCE [LARGE SCALE GENOMIC DNA]</scope>
    <source>
        <strain evidence="3 4">AB215</strain>
    </source>
</reference>
<feature type="domain" description="DUF4333" evidence="2">
    <location>
        <begin position="176"/>
        <end position="237"/>
    </location>
</feature>
<name>A0A2U3P2J2_9MYCO</name>
<dbReference type="EMBL" id="FUEZ01000003">
    <property type="protein sequence ID" value="SPM37964.1"/>
    <property type="molecule type" value="Genomic_DNA"/>
</dbReference>
<dbReference type="Proteomes" id="UP000240424">
    <property type="component" value="Unassembled WGS sequence"/>
</dbReference>
<feature type="non-terminal residue" evidence="3">
    <location>
        <position position="1"/>
    </location>
</feature>
<keyword evidence="1" id="KW-0732">Signal</keyword>
<feature type="chain" id="PRO_5015459070" evidence="1">
    <location>
        <begin position="25"/>
        <end position="252"/>
    </location>
</feature>
<evidence type="ECO:0000259" key="2">
    <source>
        <dbReference type="Pfam" id="PF14230"/>
    </source>
</evidence>
<sequence length="252" mass="25788">VIRSALRTTLVSGAAVGLMATAGACSCSVGSKSNAVSKDDVASQISAKMTDPAGLKPESVTCPNDLAAKVGAQLDCTMKSNGQSYAVNVTVTSVNGSDVKFDMVQKIDKAQIANDISAKLTDGAGNKPDSVSCPDNLLAKVGAQLNCTMNAKNQTYNVNVTVTSVSGTSVKYDMVETVDKDKVAGVISNKVTPLLGVTPDSVTCPDNLKGVEGATLRCQVNTAGKTYGATVTVTNVDAGDVSFDILLDNQPS</sequence>
<organism evidence="3 4">
    <name type="scientific">Mycobacterium numidiamassiliense</name>
    <dbReference type="NCBI Taxonomy" id="1841861"/>
    <lineage>
        <taxon>Bacteria</taxon>
        <taxon>Bacillati</taxon>
        <taxon>Actinomycetota</taxon>
        <taxon>Actinomycetes</taxon>
        <taxon>Mycobacteriales</taxon>
        <taxon>Mycobacteriaceae</taxon>
        <taxon>Mycobacterium</taxon>
    </lineage>
</organism>
<accession>A0A2U3P2J2</accession>
<keyword evidence="4" id="KW-1185">Reference proteome</keyword>
<dbReference type="InterPro" id="IPR025637">
    <property type="entry name" value="DUF4333"/>
</dbReference>
<evidence type="ECO:0000313" key="3">
    <source>
        <dbReference type="EMBL" id="SPM37964.1"/>
    </source>
</evidence>
<dbReference type="AlphaFoldDB" id="A0A2U3P2J2"/>
<feature type="domain" description="DUF4333" evidence="2">
    <location>
        <begin position="105"/>
        <end position="167"/>
    </location>
</feature>
<feature type="domain" description="DUF4333" evidence="2">
    <location>
        <begin position="22"/>
        <end position="96"/>
    </location>
</feature>
<protein>
    <submittedName>
        <fullName evidence="3">Mycobacterium numidiamassiliense ORFan</fullName>
    </submittedName>
</protein>
<dbReference type="Pfam" id="PF14230">
    <property type="entry name" value="DUF4333"/>
    <property type="match status" value="3"/>
</dbReference>
<evidence type="ECO:0000313" key="4">
    <source>
        <dbReference type="Proteomes" id="UP000240424"/>
    </source>
</evidence>